<comment type="caution">
    <text evidence="3">The sequence shown here is derived from an EMBL/GenBank/DDBJ whole genome shotgun (WGS) entry which is preliminary data.</text>
</comment>
<evidence type="ECO:0000259" key="2">
    <source>
        <dbReference type="Pfam" id="PF13400"/>
    </source>
</evidence>
<evidence type="ECO:0000313" key="4">
    <source>
        <dbReference type="Proteomes" id="UP001197247"/>
    </source>
</evidence>
<dbReference type="RefSeq" id="WP_214159781.1">
    <property type="nucleotide sequence ID" value="NZ_JAHBAY010000016.1"/>
</dbReference>
<gene>
    <name evidence="3" type="ORF">KIH74_30135</name>
</gene>
<dbReference type="InterPro" id="IPR028087">
    <property type="entry name" value="Tad_N"/>
</dbReference>
<proteinExistence type="predicted"/>
<feature type="transmembrane region" description="Helical" evidence="1">
    <location>
        <begin position="12"/>
        <end position="32"/>
    </location>
</feature>
<dbReference type="Proteomes" id="UP001197247">
    <property type="component" value="Unassembled WGS sequence"/>
</dbReference>
<dbReference type="Pfam" id="PF13400">
    <property type="entry name" value="Tad"/>
    <property type="match status" value="1"/>
</dbReference>
<protein>
    <submittedName>
        <fullName evidence="3">Pilus assembly protein</fullName>
    </submittedName>
</protein>
<name>A0ABS5TQ55_9ACTN</name>
<keyword evidence="1" id="KW-0812">Transmembrane</keyword>
<accession>A0ABS5TQ55</accession>
<keyword evidence="4" id="KW-1185">Reference proteome</keyword>
<dbReference type="EMBL" id="JAHBAY010000016">
    <property type="protein sequence ID" value="MBT0773242.1"/>
    <property type="molecule type" value="Genomic_DNA"/>
</dbReference>
<evidence type="ECO:0000256" key="1">
    <source>
        <dbReference type="SAM" id="Phobius"/>
    </source>
</evidence>
<keyword evidence="1" id="KW-1133">Transmembrane helix</keyword>
<feature type="domain" description="Putative Flp pilus-assembly TadG-like N-terminal" evidence="2">
    <location>
        <begin position="11"/>
        <end position="57"/>
    </location>
</feature>
<organism evidence="3 4">
    <name type="scientific">Kineosporia corallincola</name>
    <dbReference type="NCBI Taxonomy" id="2835133"/>
    <lineage>
        <taxon>Bacteria</taxon>
        <taxon>Bacillati</taxon>
        <taxon>Actinomycetota</taxon>
        <taxon>Actinomycetes</taxon>
        <taxon>Kineosporiales</taxon>
        <taxon>Kineosporiaceae</taxon>
        <taxon>Kineosporia</taxon>
    </lineage>
</organism>
<reference evidence="3 4" key="1">
    <citation type="submission" date="2021-05" db="EMBL/GenBank/DDBJ databases">
        <title>Kineosporia and Streptomyces sp. nov. two new marine actinobacteria isolated from Coral.</title>
        <authorList>
            <person name="Buangrab K."/>
            <person name="Sutthacheep M."/>
            <person name="Yeemin T."/>
            <person name="Harunari E."/>
            <person name="Igarashi Y."/>
            <person name="Kanchanasin P."/>
            <person name="Tanasupawat S."/>
            <person name="Phongsopitanun W."/>
        </authorList>
    </citation>
    <scope>NUCLEOTIDE SEQUENCE [LARGE SCALE GENOMIC DNA]</scope>
    <source>
        <strain evidence="3 4">J2-2</strain>
    </source>
</reference>
<keyword evidence="1" id="KW-0472">Membrane</keyword>
<evidence type="ECO:0000313" key="3">
    <source>
        <dbReference type="EMBL" id="MBT0773242.1"/>
    </source>
</evidence>
<sequence>MIRGSGRDDRGSVSLFAVVVVVALLVATGLVVDGGGMIAAQQRAQSTAREAARQGGQQLQASLAVRGIAVRIDSSAAEQAARTWLAAADVDGSASVQGGDTVVVDTSTTYSPIFLNLIGVGTRTVTGHAESRVARTVDGAAQ</sequence>